<evidence type="ECO:0000256" key="7">
    <source>
        <dbReference type="ARBA" id="ARBA00038293"/>
    </source>
</evidence>
<feature type="compositionally biased region" description="Gly residues" evidence="10">
    <location>
        <begin position="44"/>
        <end position="69"/>
    </location>
</feature>
<keyword evidence="5 9" id="KW-0539">Nucleus</keyword>
<keyword evidence="2 9" id="KW-0690">Ribosome biogenesis</keyword>
<dbReference type="Proteomes" id="UP000887574">
    <property type="component" value="Unplaced"/>
</dbReference>
<keyword evidence="6 9" id="KW-0687">Ribonucleoprotein</keyword>
<keyword evidence="3 9" id="KW-0698">rRNA processing</keyword>
<dbReference type="GO" id="GO:0000454">
    <property type="term" value="P:snoRNA guided rRNA pseudouridine synthesis"/>
    <property type="evidence" value="ECO:0007669"/>
    <property type="project" value="TreeGrafter"/>
</dbReference>
<organism evidence="11 12">
    <name type="scientific">Ditylenchus dipsaci</name>
    <dbReference type="NCBI Taxonomy" id="166011"/>
    <lineage>
        <taxon>Eukaryota</taxon>
        <taxon>Metazoa</taxon>
        <taxon>Ecdysozoa</taxon>
        <taxon>Nematoda</taxon>
        <taxon>Chromadorea</taxon>
        <taxon>Rhabditida</taxon>
        <taxon>Tylenchina</taxon>
        <taxon>Tylenchomorpha</taxon>
        <taxon>Sphaerularioidea</taxon>
        <taxon>Anguinidae</taxon>
        <taxon>Anguininae</taxon>
        <taxon>Ditylenchus</taxon>
    </lineage>
</organism>
<dbReference type="InterPro" id="IPR038664">
    <property type="entry name" value="Gar1/Naf1_Cbf5-bd_sf"/>
</dbReference>
<comment type="subunit">
    <text evidence="9">Component of the small nucleolar ribonucleoprotein particles containing H/ACA-type snoRNAs (H/ACA snoRNPs).</text>
</comment>
<evidence type="ECO:0000256" key="1">
    <source>
        <dbReference type="ARBA" id="ARBA00004604"/>
    </source>
</evidence>
<evidence type="ECO:0000256" key="6">
    <source>
        <dbReference type="ARBA" id="ARBA00023274"/>
    </source>
</evidence>
<evidence type="ECO:0000256" key="9">
    <source>
        <dbReference type="RuleBase" id="RU364004"/>
    </source>
</evidence>
<dbReference type="GO" id="GO:0031429">
    <property type="term" value="C:box H/ACA snoRNP complex"/>
    <property type="evidence" value="ECO:0007669"/>
    <property type="project" value="TreeGrafter"/>
</dbReference>
<keyword evidence="11" id="KW-1185">Reference proteome</keyword>
<evidence type="ECO:0000256" key="5">
    <source>
        <dbReference type="ARBA" id="ARBA00023242"/>
    </source>
</evidence>
<dbReference type="WBParaSite" id="jg17896">
    <property type="protein sequence ID" value="jg17896"/>
    <property type="gene ID" value="jg17896"/>
</dbReference>
<dbReference type="Pfam" id="PF04410">
    <property type="entry name" value="Gar1"/>
    <property type="match status" value="1"/>
</dbReference>
<feature type="compositionally biased region" description="Gly residues" evidence="10">
    <location>
        <begin position="23"/>
        <end position="37"/>
    </location>
</feature>
<dbReference type="AlphaFoldDB" id="A0A915DC81"/>
<feature type="region of interest" description="Disordered" evidence="10">
    <location>
        <begin position="18"/>
        <end position="75"/>
    </location>
</feature>
<dbReference type="InterPro" id="IPR007504">
    <property type="entry name" value="H/ACA_rnp_Gar1/Naf1"/>
</dbReference>
<comment type="subunit">
    <text evidence="8">Component of the small nucleolar ribonucleoprotein particle containing H/ACA-type snoRNAs (H/ACA snoRNPs).</text>
</comment>
<evidence type="ECO:0000256" key="4">
    <source>
        <dbReference type="ARBA" id="ARBA00022884"/>
    </source>
</evidence>
<comment type="subcellular location">
    <subcellularLocation>
        <location evidence="1 9">Nucleus</location>
        <location evidence="1 9">Nucleolus</location>
    </subcellularLocation>
</comment>
<evidence type="ECO:0000313" key="12">
    <source>
        <dbReference type="WBParaSite" id="jg17896"/>
    </source>
</evidence>
<reference evidence="12" key="1">
    <citation type="submission" date="2022-11" db="UniProtKB">
        <authorList>
            <consortium name="WormBaseParasite"/>
        </authorList>
    </citation>
    <scope>IDENTIFICATION</scope>
</reference>
<dbReference type="Gene3D" id="2.40.10.230">
    <property type="entry name" value="Probable tRNA pseudouridine synthase domain"/>
    <property type="match status" value="1"/>
</dbReference>
<evidence type="ECO:0000256" key="8">
    <source>
        <dbReference type="ARBA" id="ARBA00066217"/>
    </source>
</evidence>
<proteinExistence type="inferred from homology"/>
<feature type="compositionally biased region" description="Low complexity" evidence="10">
    <location>
        <begin position="243"/>
        <end position="253"/>
    </location>
</feature>
<dbReference type="PANTHER" id="PTHR23237">
    <property type="entry name" value="NUCLEOLAR PROTEIN FAMILY A MEMBER 1 SNORNP PROTEIN GAR1"/>
    <property type="match status" value="1"/>
</dbReference>
<evidence type="ECO:0000256" key="3">
    <source>
        <dbReference type="ARBA" id="ARBA00022552"/>
    </source>
</evidence>
<dbReference type="FunFam" id="2.40.10.230:FF:000001">
    <property type="entry name" value="H/ACA ribonucleoprotein complex subunit"/>
    <property type="match status" value="1"/>
</dbReference>
<name>A0A915DC81_9BILA</name>
<dbReference type="PANTHER" id="PTHR23237:SF6">
    <property type="entry name" value="H_ACA RIBONUCLEOPROTEIN COMPLEX SUBUNIT 1"/>
    <property type="match status" value="1"/>
</dbReference>
<evidence type="ECO:0000256" key="10">
    <source>
        <dbReference type="SAM" id="MobiDB-lite"/>
    </source>
</evidence>
<dbReference type="GO" id="GO:0034513">
    <property type="term" value="F:box H/ACA snoRNA binding"/>
    <property type="evidence" value="ECO:0007669"/>
    <property type="project" value="TreeGrafter"/>
</dbReference>
<protein>
    <recommendedName>
        <fullName evidence="9">H/ACA ribonucleoprotein complex subunit</fullName>
    </recommendedName>
</protein>
<feature type="region of interest" description="Disordered" evidence="10">
    <location>
        <begin position="182"/>
        <end position="253"/>
    </location>
</feature>
<accession>A0A915DC81</accession>
<comment type="function">
    <text evidence="9">Required for ribosome biogenesis. Part of a complex which catalyzes pseudouridylation of rRNA. This involves the isomerization of uridine such that the ribose is subsequently attached to C5, instead of the normal N1. Pseudouridine ("psi") residues may serve to stabilize the conformation of rRNAs.</text>
</comment>
<comment type="similarity">
    <text evidence="7 9">Belongs to the GAR1 family.</text>
</comment>
<evidence type="ECO:0000313" key="11">
    <source>
        <dbReference type="Proteomes" id="UP000887574"/>
    </source>
</evidence>
<feature type="compositionally biased region" description="Gly residues" evidence="10">
    <location>
        <begin position="189"/>
        <end position="242"/>
    </location>
</feature>
<keyword evidence="4 9" id="KW-0694">RNA-binding</keyword>
<evidence type="ECO:0000256" key="2">
    <source>
        <dbReference type="ARBA" id="ARBA00022517"/>
    </source>
</evidence>
<dbReference type="InterPro" id="IPR009000">
    <property type="entry name" value="Transl_B-barrel_sf"/>
</dbReference>
<sequence>MGHLHCCKYLHSNSVRNKQKMSGRGGYQGGRGGGSRGGGDRGGRGGFNSRGGGNRGGGGFRGGRGGGNRGYDSGPPEEVIEVGHFTHFCENDIVCNTTCGKIPYFNAPVFFDNKEQIGKIDEIFGGPKDNGFSVKLSEGIKSTSFKPDQKIFIDPAKLLQLCGSFPKGVFAIWLYKKAHCGRGGDRGGRGGNRGFSGGDRGGRGGGGFNSSRGSGGRGGGGFRGGRGGSGGEKRSFGGGGAANNGPAAKKIKF</sequence>
<dbReference type="SUPFAM" id="SSF50447">
    <property type="entry name" value="Translation proteins"/>
    <property type="match status" value="1"/>
</dbReference>